<keyword evidence="3" id="KW-1185">Reference proteome</keyword>
<dbReference type="EMBL" id="QBIY01012660">
    <property type="protein sequence ID" value="RXN19676.1"/>
    <property type="molecule type" value="Genomic_DNA"/>
</dbReference>
<name>A0A498MLR6_LABRO</name>
<accession>A0A498MLR6</accession>
<organism evidence="2 3">
    <name type="scientific">Labeo rohita</name>
    <name type="common">Indian major carp</name>
    <name type="synonym">Cyprinus rohita</name>
    <dbReference type="NCBI Taxonomy" id="84645"/>
    <lineage>
        <taxon>Eukaryota</taxon>
        <taxon>Metazoa</taxon>
        <taxon>Chordata</taxon>
        <taxon>Craniata</taxon>
        <taxon>Vertebrata</taxon>
        <taxon>Euteleostomi</taxon>
        <taxon>Actinopterygii</taxon>
        <taxon>Neopterygii</taxon>
        <taxon>Teleostei</taxon>
        <taxon>Ostariophysi</taxon>
        <taxon>Cypriniformes</taxon>
        <taxon>Cyprinidae</taxon>
        <taxon>Labeoninae</taxon>
        <taxon>Labeonini</taxon>
        <taxon>Labeo</taxon>
    </lineage>
</organism>
<dbReference type="PANTHER" id="PTHR47331">
    <property type="entry name" value="PHD-TYPE DOMAIN-CONTAINING PROTEIN"/>
    <property type="match status" value="1"/>
</dbReference>
<evidence type="ECO:0000313" key="3">
    <source>
        <dbReference type="Proteomes" id="UP000290572"/>
    </source>
</evidence>
<feature type="region of interest" description="Disordered" evidence="1">
    <location>
        <begin position="118"/>
        <end position="147"/>
    </location>
</feature>
<dbReference type="Proteomes" id="UP000290572">
    <property type="component" value="Unassembled WGS sequence"/>
</dbReference>
<comment type="caution">
    <text evidence="2">The sequence shown here is derived from an EMBL/GenBank/DDBJ whole genome shotgun (WGS) entry which is preliminary data.</text>
</comment>
<reference evidence="2 3" key="1">
    <citation type="submission" date="2018-03" db="EMBL/GenBank/DDBJ databases">
        <title>Draft genome sequence of Rohu Carp (Labeo rohita).</title>
        <authorList>
            <person name="Das P."/>
            <person name="Kushwaha B."/>
            <person name="Joshi C.G."/>
            <person name="Kumar D."/>
            <person name="Nagpure N.S."/>
            <person name="Sahoo L."/>
            <person name="Das S.P."/>
            <person name="Bit A."/>
            <person name="Patnaik S."/>
            <person name="Meher P.K."/>
            <person name="Jayasankar P."/>
            <person name="Koringa P.G."/>
            <person name="Patel N.V."/>
            <person name="Hinsu A.T."/>
            <person name="Kumar R."/>
            <person name="Pandey M."/>
            <person name="Agarwal S."/>
            <person name="Srivastava S."/>
            <person name="Singh M."/>
            <person name="Iquebal M.A."/>
            <person name="Jaiswal S."/>
            <person name="Angadi U.B."/>
            <person name="Kumar N."/>
            <person name="Raza M."/>
            <person name="Shah T.M."/>
            <person name="Rai A."/>
            <person name="Jena J.K."/>
        </authorList>
    </citation>
    <scope>NUCLEOTIDE SEQUENCE [LARGE SCALE GENOMIC DNA]</scope>
    <source>
        <strain evidence="2">DASCIFA01</strain>
        <tissue evidence="2">Testis</tissue>
    </source>
</reference>
<evidence type="ECO:0000256" key="1">
    <source>
        <dbReference type="SAM" id="MobiDB-lite"/>
    </source>
</evidence>
<evidence type="ECO:0000313" key="2">
    <source>
        <dbReference type="EMBL" id="RXN19676.1"/>
    </source>
</evidence>
<proteinExistence type="predicted"/>
<dbReference type="PANTHER" id="PTHR47331:SF6">
    <property type="entry name" value="DOUBLECORTIN DOMAIN-CONTAINING PROTEIN"/>
    <property type="match status" value="1"/>
</dbReference>
<sequence>MDLLVKWMGKESAEHAKRMRDYSKLHELSDLLMEIESAKADGYPPGLSYLDTARGINPIVQKLPFNLQEKWLSHGAAYKESHRNSKTIENMKKRLGMGVEIVLNSYGQTMLASTKLPAMRTPQADVPGERSREADAQAGAPSAAEAPAHGDTLGCSIVCCGLPHLEHIGGESGILDSQLDDVLDPKMSATEVVGVLGMPNLTRWDFRTLGSNEELEARIANCCLEIICEIAREKDDAASKDCILFPVWKPGHWFLSYALYMALDWTFDFNQDDIPQL</sequence>
<protein>
    <submittedName>
        <fullName evidence="2">Uncharacterized protein</fullName>
    </submittedName>
</protein>
<feature type="compositionally biased region" description="Low complexity" evidence="1">
    <location>
        <begin position="136"/>
        <end position="147"/>
    </location>
</feature>
<gene>
    <name evidence="2" type="ORF">ROHU_025549</name>
</gene>
<dbReference type="SUPFAM" id="SSF54001">
    <property type="entry name" value="Cysteine proteinases"/>
    <property type="match status" value="1"/>
</dbReference>
<dbReference type="InterPro" id="IPR038765">
    <property type="entry name" value="Papain-like_cys_pep_sf"/>
</dbReference>
<dbReference type="AlphaFoldDB" id="A0A498MLR6"/>